<feature type="compositionally biased region" description="Polar residues" evidence="1">
    <location>
        <begin position="116"/>
        <end position="129"/>
    </location>
</feature>
<dbReference type="EnsemblPlants" id="PGSC0003DMT400097674">
    <property type="protein sequence ID" value="PGSC0003DMT400097674"/>
    <property type="gene ID" value="PGSC0003DMG400047245"/>
</dbReference>
<dbReference type="PaxDb" id="4113-PGSC0003DMT400097674"/>
<feature type="compositionally biased region" description="Polar residues" evidence="1">
    <location>
        <begin position="94"/>
        <end position="104"/>
    </location>
</feature>
<accession>M1E158</accession>
<feature type="region of interest" description="Disordered" evidence="1">
    <location>
        <begin position="88"/>
        <end position="177"/>
    </location>
</feature>
<reference evidence="3" key="1">
    <citation type="journal article" date="2011" name="Nature">
        <title>Genome sequence and analysis of the tuber crop potato.</title>
        <authorList>
            <consortium name="The Potato Genome Sequencing Consortium"/>
        </authorList>
    </citation>
    <scope>NUCLEOTIDE SEQUENCE [LARGE SCALE GENOMIC DNA]</scope>
    <source>
        <strain evidence="3">cv. DM1-3 516 R44</strain>
    </source>
</reference>
<dbReference type="AlphaFoldDB" id="M1E158"/>
<evidence type="ECO:0000256" key="1">
    <source>
        <dbReference type="SAM" id="MobiDB-lite"/>
    </source>
</evidence>
<dbReference type="Proteomes" id="UP000011115">
    <property type="component" value="Unassembled WGS sequence"/>
</dbReference>
<dbReference type="Gramene" id="PGSC0003DMT400097674">
    <property type="protein sequence ID" value="PGSC0003DMT400097674"/>
    <property type="gene ID" value="PGSC0003DMG400047245"/>
</dbReference>
<organism evidence="2 3">
    <name type="scientific">Solanum tuberosum</name>
    <name type="common">Potato</name>
    <dbReference type="NCBI Taxonomy" id="4113"/>
    <lineage>
        <taxon>Eukaryota</taxon>
        <taxon>Viridiplantae</taxon>
        <taxon>Streptophyta</taxon>
        <taxon>Embryophyta</taxon>
        <taxon>Tracheophyta</taxon>
        <taxon>Spermatophyta</taxon>
        <taxon>Magnoliopsida</taxon>
        <taxon>eudicotyledons</taxon>
        <taxon>Gunneridae</taxon>
        <taxon>Pentapetalae</taxon>
        <taxon>asterids</taxon>
        <taxon>lamiids</taxon>
        <taxon>Solanales</taxon>
        <taxon>Solanaceae</taxon>
        <taxon>Solanoideae</taxon>
        <taxon>Solaneae</taxon>
        <taxon>Solanum</taxon>
    </lineage>
</organism>
<keyword evidence="3" id="KW-1185">Reference proteome</keyword>
<evidence type="ECO:0000313" key="2">
    <source>
        <dbReference type="EnsemblPlants" id="PGSC0003DMT400097674"/>
    </source>
</evidence>
<dbReference type="InParanoid" id="M1E158"/>
<dbReference type="HOGENOM" id="CLU_1196637_0_0_1"/>
<sequence length="221" mass="24848">MVSQRITEEVGEPDLTRRLCNPPYETRLNLRRWIENGHVGPFGELGRARRIVHRFAQRLRLALNIVSIWMFESVTFGEKSWVTERTRRLAKSMTKPNKTGSNTPPRGKEKGITINEDATASRNKATKLSTTGRKGKGKDKTVKLSDASSDSTGFYTNDRTTYDSESMGSDEDELMEAQRNDLRSKQLNYPSRIRNPLSTTSTPPVLEEAIVLAPPVQGPPT</sequence>
<feature type="compositionally biased region" description="Polar residues" evidence="1">
    <location>
        <begin position="146"/>
        <end position="167"/>
    </location>
</feature>
<proteinExistence type="predicted"/>
<evidence type="ECO:0000313" key="3">
    <source>
        <dbReference type="Proteomes" id="UP000011115"/>
    </source>
</evidence>
<name>M1E158_SOLTU</name>
<reference evidence="2" key="2">
    <citation type="submission" date="2015-06" db="UniProtKB">
        <authorList>
            <consortium name="EnsemblPlants"/>
        </authorList>
    </citation>
    <scope>IDENTIFICATION</scope>
    <source>
        <strain evidence="2">DM1-3 516 R44</strain>
    </source>
</reference>
<protein>
    <submittedName>
        <fullName evidence="2">Uncharacterized protein</fullName>
    </submittedName>
</protein>